<evidence type="ECO:0000256" key="4">
    <source>
        <dbReference type="PROSITE-ProRule" id="PRU00473"/>
    </source>
</evidence>
<evidence type="ECO:0000256" key="3">
    <source>
        <dbReference type="ARBA" id="ARBA00023237"/>
    </source>
</evidence>
<feature type="compositionally biased region" description="Polar residues" evidence="5">
    <location>
        <begin position="259"/>
        <end position="268"/>
    </location>
</feature>
<dbReference type="AlphaFoldDB" id="A0AA96GJV6"/>
<dbReference type="PANTHER" id="PTHR30329">
    <property type="entry name" value="STATOR ELEMENT OF FLAGELLAR MOTOR COMPLEX"/>
    <property type="match status" value="1"/>
</dbReference>
<keyword evidence="3" id="KW-0998">Cell outer membrane</keyword>
<feature type="domain" description="OmpA-like" evidence="7">
    <location>
        <begin position="110"/>
        <end position="227"/>
    </location>
</feature>
<dbReference type="Pfam" id="PF00691">
    <property type="entry name" value="OmpA"/>
    <property type="match status" value="1"/>
</dbReference>
<dbReference type="PRINTS" id="PR01021">
    <property type="entry name" value="OMPADOMAIN"/>
</dbReference>
<feature type="region of interest" description="Disordered" evidence="5">
    <location>
        <begin position="1"/>
        <end position="26"/>
    </location>
</feature>
<dbReference type="InterPro" id="IPR036737">
    <property type="entry name" value="OmpA-like_sf"/>
</dbReference>
<evidence type="ECO:0000313" key="9">
    <source>
        <dbReference type="Proteomes" id="UP001302494"/>
    </source>
</evidence>
<keyword evidence="6" id="KW-0812">Transmembrane</keyword>
<evidence type="ECO:0000313" key="8">
    <source>
        <dbReference type="EMBL" id="WNM63789.1"/>
    </source>
</evidence>
<evidence type="ECO:0000256" key="1">
    <source>
        <dbReference type="ARBA" id="ARBA00004442"/>
    </source>
</evidence>
<dbReference type="PANTHER" id="PTHR30329:SF21">
    <property type="entry name" value="LIPOPROTEIN YIAD-RELATED"/>
    <property type="match status" value="1"/>
</dbReference>
<evidence type="ECO:0000256" key="5">
    <source>
        <dbReference type="SAM" id="MobiDB-lite"/>
    </source>
</evidence>
<accession>A0AA96GJV6</accession>
<dbReference type="GO" id="GO:0009279">
    <property type="term" value="C:cell outer membrane"/>
    <property type="evidence" value="ECO:0007669"/>
    <property type="project" value="UniProtKB-SubCell"/>
</dbReference>
<feature type="region of interest" description="Disordered" evidence="5">
    <location>
        <begin position="259"/>
        <end position="290"/>
    </location>
</feature>
<protein>
    <submittedName>
        <fullName evidence="8">OmpA family protein</fullName>
    </submittedName>
</protein>
<dbReference type="InterPro" id="IPR006664">
    <property type="entry name" value="OMP_bac"/>
</dbReference>
<comment type="subcellular location">
    <subcellularLocation>
        <location evidence="1">Cell outer membrane</location>
    </subcellularLocation>
</comment>
<feature type="transmembrane region" description="Helical" evidence="6">
    <location>
        <begin position="32"/>
        <end position="52"/>
    </location>
</feature>
<keyword evidence="2 4" id="KW-0472">Membrane</keyword>
<keyword evidence="9" id="KW-1185">Reference proteome</keyword>
<organism evidence="8 9">
    <name type="scientific">Candidatus Nitrospira neomarina</name>
    <dbReference type="NCBI Taxonomy" id="3020899"/>
    <lineage>
        <taxon>Bacteria</taxon>
        <taxon>Pseudomonadati</taxon>
        <taxon>Nitrospirota</taxon>
        <taxon>Nitrospiria</taxon>
        <taxon>Nitrospirales</taxon>
        <taxon>Nitrospiraceae</taxon>
        <taxon>Nitrospira</taxon>
    </lineage>
</organism>
<dbReference type="KEGG" id="nneo:PQG83_08545"/>
<keyword evidence="6" id="KW-1133">Transmembrane helix</keyword>
<proteinExistence type="predicted"/>
<feature type="region of interest" description="Disordered" evidence="5">
    <location>
        <begin position="60"/>
        <end position="90"/>
    </location>
</feature>
<name>A0AA96GJV6_9BACT</name>
<dbReference type="EMBL" id="CP116968">
    <property type="protein sequence ID" value="WNM63789.1"/>
    <property type="molecule type" value="Genomic_DNA"/>
</dbReference>
<gene>
    <name evidence="8" type="ORF">PQG83_08545</name>
</gene>
<dbReference type="InterPro" id="IPR050330">
    <property type="entry name" value="Bact_OuterMem_StrucFunc"/>
</dbReference>
<dbReference type="Gene3D" id="3.30.1330.60">
    <property type="entry name" value="OmpA-like domain"/>
    <property type="match status" value="1"/>
</dbReference>
<sequence>MNVKISQPTTPQHHTETQAPATEAGPSDTKEIIYLASGLLILVLGIGGLLMYSEETPLPATASQGMDKAQMASAFTSSSERQPASDEPLALSQALAEEPVTNTIIPITGMAVSQPLEETDVYFGFNESTLSDEAKDRLQTRMENRPEGWSGTLRIVGHTDAQGPDAYNRALGLKRAQSVKAFLMSLGVAENDVQVDTLGKDGSICQEETPECFEQNRRAHVALLPASTPEGEYLHLSMTPADTESPAGEELVLTTDESPIVSSDSEVSFQEDVQEESVSSDPLLTVESLP</sequence>
<feature type="compositionally biased region" description="Polar residues" evidence="5">
    <location>
        <begin position="73"/>
        <end position="82"/>
    </location>
</feature>
<evidence type="ECO:0000256" key="2">
    <source>
        <dbReference type="ARBA" id="ARBA00023136"/>
    </source>
</evidence>
<reference evidence="8 9" key="1">
    <citation type="submission" date="2023-01" db="EMBL/GenBank/DDBJ databases">
        <title>Cultivation and genomic characterization of new, ubiquitous marine nitrite-oxidizing bacteria from the Nitrospirales.</title>
        <authorList>
            <person name="Mueller A.J."/>
            <person name="Daebeler A."/>
            <person name="Herbold C.W."/>
            <person name="Kirkegaard R.H."/>
            <person name="Daims H."/>
        </authorList>
    </citation>
    <scope>NUCLEOTIDE SEQUENCE [LARGE SCALE GENOMIC DNA]</scope>
    <source>
        <strain evidence="8 9">DK</strain>
    </source>
</reference>
<dbReference type="PROSITE" id="PS51123">
    <property type="entry name" value="OMPA_2"/>
    <property type="match status" value="1"/>
</dbReference>
<dbReference type="InterPro" id="IPR006665">
    <property type="entry name" value="OmpA-like"/>
</dbReference>
<evidence type="ECO:0000256" key="6">
    <source>
        <dbReference type="SAM" id="Phobius"/>
    </source>
</evidence>
<evidence type="ECO:0000259" key="7">
    <source>
        <dbReference type="PROSITE" id="PS51123"/>
    </source>
</evidence>
<dbReference type="SUPFAM" id="SSF103088">
    <property type="entry name" value="OmpA-like"/>
    <property type="match status" value="1"/>
</dbReference>
<dbReference type="RefSeq" id="WP_312748493.1">
    <property type="nucleotide sequence ID" value="NZ_CP116968.1"/>
</dbReference>
<dbReference type="Proteomes" id="UP001302494">
    <property type="component" value="Chromosome"/>
</dbReference>
<dbReference type="CDD" id="cd07185">
    <property type="entry name" value="OmpA_C-like"/>
    <property type="match status" value="1"/>
</dbReference>